<feature type="transmembrane region" description="Helical" evidence="1">
    <location>
        <begin position="293"/>
        <end position="313"/>
    </location>
</feature>
<feature type="transmembrane region" description="Helical" evidence="1">
    <location>
        <begin position="16"/>
        <end position="34"/>
    </location>
</feature>
<feature type="transmembrane region" description="Helical" evidence="1">
    <location>
        <begin position="213"/>
        <end position="231"/>
    </location>
</feature>
<sequence>MASEILQVIFDSAQSAFIEVTAFVGAVLIIFGYINFSQSGKLVKVIQESKSIQPIIGALLGLTPGCGGAIFVMPLFPAGVVSFGTVVATLIATMGDSAFVIMTIMPGKYILVSLFSFIAAIITGYIVDYFNFGDRLLKKIKLKNRKESEELHKNMDHSAQNLEGHPIVEGNTELVKHIGHHEGDEIDLILHHEIKGHQNPNTFGYKFTHQGYIAYWILIAIGLVFGILDLMQIELNELAIPHLGTMLGIIGILFSIFMMVMGKKFLQDDTHEEVEMKAMSLKETLIHNAQETAFVGTWVFVAYLVYNFMVLGLGGGSYAAGETLITGFLTSTGLLAVLIGTAIGIIPGCGPQIIFVTLYTQGMVPFAALLANAISQDGDALFPLLAIDKRSSFWATVFNTIPALIMGIIVYWLEIKFGLFA</sequence>
<dbReference type="Proteomes" id="UP001205748">
    <property type="component" value="Unassembled WGS sequence"/>
</dbReference>
<dbReference type="InterPro" id="IPR021552">
    <property type="entry name" value="ArsP_2"/>
</dbReference>
<comment type="caution">
    <text evidence="2">The sequence shown here is derived from an EMBL/GenBank/DDBJ whole genome shotgun (WGS) entry which is preliminary data.</text>
</comment>
<evidence type="ECO:0000313" key="3">
    <source>
        <dbReference type="Proteomes" id="UP001205748"/>
    </source>
</evidence>
<evidence type="ECO:0000313" key="2">
    <source>
        <dbReference type="EMBL" id="MCR1898557.1"/>
    </source>
</evidence>
<dbReference type="EMBL" id="JANKAS010000004">
    <property type="protein sequence ID" value="MCR1898557.1"/>
    <property type="molecule type" value="Genomic_DNA"/>
</dbReference>
<feature type="transmembrane region" description="Helical" evidence="1">
    <location>
        <begin position="325"/>
        <end position="346"/>
    </location>
</feature>
<dbReference type="NCBIfam" id="NF037962">
    <property type="entry name" value="arsenic_eff"/>
    <property type="match status" value="1"/>
</dbReference>
<feature type="transmembrane region" description="Helical" evidence="1">
    <location>
        <begin position="243"/>
        <end position="261"/>
    </location>
</feature>
<gene>
    <name evidence="2" type="ORF">NSA47_06070</name>
</gene>
<feature type="transmembrane region" description="Helical" evidence="1">
    <location>
        <begin position="392"/>
        <end position="413"/>
    </location>
</feature>
<name>A0AAE3HDQ9_9FIRM</name>
<evidence type="ECO:0000256" key="1">
    <source>
        <dbReference type="SAM" id="Phobius"/>
    </source>
</evidence>
<feature type="transmembrane region" description="Helical" evidence="1">
    <location>
        <begin position="352"/>
        <end position="371"/>
    </location>
</feature>
<accession>A0AAE3HDQ9</accession>
<reference evidence="2" key="1">
    <citation type="submission" date="2022-07" db="EMBL/GenBank/DDBJ databases">
        <title>Enhanced cultured diversity of the mouse gut microbiota enables custom-made synthetic communities.</title>
        <authorList>
            <person name="Afrizal A."/>
        </authorList>
    </citation>
    <scope>NUCLEOTIDE SEQUENCE</scope>
    <source>
        <strain evidence="2">DSM 28593</strain>
    </source>
</reference>
<proteinExistence type="predicted"/>
<organism evidence="2 3">
    <name type="scientific">Irregularibacter muris</name>
    <dbReference type="NCBI Taxonomy" id="1796619"/>
    <lineage>
        <taxon>Bacteria</taxon>
        <taxon>Bacillati</taxon>
        <taxon>Bacillota</taxon>
        <taxon>Clostridia</taxon>
        <taxon>Eubacteriales</taxon>
        <taxon>Eubacteriaceae</taxon>
        <taxon>Irregularibacter</taxon>
    </lineage>
</organism>
<dbReference type="RefSeq" id="WP_257530058.1">
    <property type="nucleotide sequence ID" value="NZ_JANKAS010000004.1"/>
</dbReference>
<feature type="transmembrane region" description="Helical" evidence="1">
    <location>
        <begin position="82"/>
        <end position="102"/>
    </location>
</feature>
<keyword evidence="1" id="KW-1133">Transmembrane helix</keyword>
<protein>
    <submittedName>
        <fullName evidence="2">Manganese transporter</fullName>
    </submittedName>
</protein>
<dbReference type="AlphaFoldDB" id="A0AAE3HDQ9"/>
<feature type="transmembrane region" description="Helical" evidence="1">
    <location>
        <begin position="55"/>
        <end position="76"/>
    </location>
</feature>
<keyword evidence="1" id="KW-0812">Transmembrane</keyword>
<dbReference type="Pfam" id="PF11449">
    <property type="entry name" value="ArsP_2"/>
    <property type="match status" value="1"/>
</dbReference>
<keyword evidence="3" id="KW-1185">Reference proteome</keyword>
<keyword evidence="1" id="KW-0472">Membrane</keyword>
<feature type="transmembrane region" description="Helical" evidence="1">
    <location>
        <begin position="109"/>
        <end position="127"/>
    </location>
</feature>